<dbReference type="AlphaFoldDB" id="A0A1M6SZ78"/>
<proteinExistence type="predicted"/>
<sequence>MGLIEYLSRDLGAKVVQTHASWVLITPDVVYKIKKPVNFGFLDYSTLEKRKENCQKEVILNRRLCPNIYLGVVPISLVDGRYMLEDDSNVVEYAVKMKRIPEDSLLINRLPRTTQEDVRMVARLLVDFHAKAERRDEWGRLEVMEFNTDENFVQTEKYVGITIEREAYNYIKKRVEEFYTKYEDIFEKRIREGKIRDGHGDIRLEHIAFLKEGVCIFDCIEFNDRFRCGDVINDMCFLSMELDFYSRRDLSEAYEEEYKKLSKDEDFDLLLNFFKSYRAYVRGKVYSFMLDDPQVEDKEKYRDLARKMFALSLEYTKRMP</sequence>
<dbReference type="RefSeq" id="WP_079654334.1">
    <property type="nucleotide sequence ID" value="NZ_LT670846.1"/>
</dbReference>
<evidence type="ECO:0000313" key="1">
    <source>
        <dbReference type="EMBL" id="SHK50043.1"/>
    </source>
</evidence>
<dbReference type="Proteomes" id="UP000189810">
    <property type="component" value="Chromosome I"/>
</dbReference>
<organism evidence="1 2">
    <name type="scientific">Thermocrinis minervae</name>
    <dbReference type="NCBI Taxonomy" id="381751"/>
    <lineage>
        <taxon>Bacteria</taxon>
        <taxon>Pseudomonadati</taxon>
        <taxon>Aquificota</taxon>
        <taxon>Aquificia</taxon>
        <taxon>Aquificales</taxon>
        <taxon>Aquificaceae</taxon>
        <taxon>Thermocrinis</taxon>
    </lineage>
</organism>
<dbReference type="OrthoDB" id="9810277at2"/>
<dbReference type="EMBL" id="LT670846">
    <property type="protein sequence ID" value="SHK50043.1"/>
    <property type="molecule type" value="Genomic_DNA"/>
</dbReference>
<keyword evidence="2" id="KW-1185">Reference proteome</keyword>
<protein>
    <recommendedName>
        <fullName evidence="3">Gluconokinase</fullName>
    </recommendedName>
</protein>
<evidence type="ECO:0000313" key="2">
    <source>
        <dbReference type="Proteomes" id="UP000189810"/>
    </source>
</evidence>
<dbReference type="PANTHER" id="PTHR43883:SF1">
    <property type="entry name" value="GLUCONOKINASE"/>
    <property type="match status" value="1"/>
</dbReference>
<accession>A0A1M6SZ78</accession>
<dbReference type="SUPFAM" id="SSF56112">
    <property type="entry name" value="Protein kinase-like (PK-like)"/>
    <property type="match status" value="1"/>
</dbReference>
<evidence type="ECO:0008006" key="3">
    <source>
        <dbReference type="Google" id="ProtNLM"/>
    </source>
</evidence>
<reference evidence="1 2" key="1">
    <citation type="submission" date="2016-11" db="EMBL/GenBank/DDBJ databases">
        <authorList>
            <person name="Jaros S."/>
            <person name="Januszkiewicz K."/>
            <person name="Wedrychowicz H."/>
        </authorList>
    </citation>
    <scope>NUCLEOTIDE SEQUENCE [LARGE SCALE GENOMIC DNA]</scope>
    <source>
        <strain evidence="1 2">DSM 19557</strain>
    </source>
</reference>
<name>A0A1M6SZ78_9AQUI</name>
<dbReference type="PANTHER" id="PTHR43883">
    <property type="entry name" value="SLR0207 PROTEIN"/>
    <property type="match status" value="1"/>
</dbReference>
<dbReference type="InterPro" id="IPR011009">
    <property type="entry name" value="Kinase-like_dom_sf"/>
</dbReference>
<gene>
    <name evidence="1" type="ORF">SAMN05444391_1230</name>
</gene>
<dbReference type="STRING" id="381751.SAMN05444391_1230"/>
<dbReference type="InterPro" id="IPR052732">
    <property type="entry name" value="Cell-binding_unc_protein"/>
</dbReference>